<name>A0A4S8RFM5_9HELO</name>
<organism evidence="1 2">
    <name type="scientific">Botrytis galanthina</name>
    <dbReference type="NCBI Taxonomy" id="278940"/>
    <lineage>
        <taxon>Eukaryota</taxon>
        <taxon>Fungi</taxon>
        <taxon>Dikarya</taxon>
        <taxon>Ascomycota</taxon>
        <taxon>Pezizomycotina</taxon>
        <taxon>Leotiomycetes</taxon>
        <taxon>Helotiales</taxon>
        <taxon>Sclerotiniaceae</taxon>
        <taxon>Botrytis</taxon>
    </lineage>
</organism>
<sequence>MVNHNRSELCGGFGVEKPMLRVCSGNRGTGSTVFSVLNSSGTKATNRDEVIGSGRIDRLAIQTIVN</sequence>
<dbReference type="AlphaFoldDB" id="A0A4S8RFM5"/>
<accession>A0A4S8RFM5</accession>
<keyword evidence="2" id="KW-1185">Reference proteome</keyword>
<dbReference type="Proteomes" id="UP000308671">
    <property type="component" value="Unassembled WGS sequence"/>
</dbReference>
<protein>
    <submittedName>
        <fullName evidence="1">Uncharacterized protein</fullName>
    </submittedName>
</protein>
<reference evidence="1 2" key="1">
    <citation type="submission" date="2017-12" db="EMBL/GenBank/DDBJ databases">
        <title>Comparative genomics of Botrytis spp.</title>
        <authorList>
            <person name="Valero-Jimenez C.A."/>
            <person name="Tapia P."/>
            <person name="Veloso J."/>
            <person name="Silva-Moreno E."/>
            <person name="Staats M."/>
            <person name="Valdes J.H."/>
            <person name="Van Kan J.A.L."/>
        </authorList>
    </citation>
    <scope>NUCLEOTIDE SEQUENCE [LARGE SCALE GENOMIC DNA]</scope>
    <source>
        <strain evidence="1 2">MUCL435</strain>
    </source>
</reference>
<comment type="caution">
    <text evidence="1">The sequence shown here is derived from an EMBL/GenBank/DDBJ whole genome shotgun (WGS) entry which is preliminary data.</text>
</comment>
<evidence type="ECO:0000313" key="2">
    <source>
        <dbReference type="Proteomes" id="UP000308671"/>
    </source>
</evidence>
<proteinExistence type="predicted"/>
<gene>
    <name evidence="1" type="ORF">BGAL_0054g00200</name>
</gene>
<evidence type="ECO:0000313" key="1">
    <source>
        <dbReference type="EMBL" id="THV53309.1"/>
    </source>
</evidence>
<dbReference type="EMBL" id="PQXL01000054">
    <property type="protein sequence ID" value="THV53309.1"/>
    <property type="molecule type" value="Genomic_DNA"/>
</dbReference>